<sequence>MGFSSLELSRLKREECKRTKHDSVFSQWEILIGPFDWENHSLGKNGIERYRIHNIPISCSCPGLYELGVAAVQTDLGRDIRKLSLDSVVVVYLGQADNVRTRLQHYGRAGSHLDHGKFFGEPSDDHYNLKGPGLFSEIFSRGFPIVFRWASMENKKLAEKTEGRLLSIFDYAWNKGGNGARRPNDIYLNLDKIVSSNISSPSIPRKLHNWLKTNLLHRKKKGIKIETNSPPFERVKLKPRLLTVKQDFNEEYPSVCGLFLGDGSVCINKPIEGRKRCGEHKGKRNIGSSSRSKTPRKLLVSSLPLKAEPVCISSMPLKAEPELNNVCGVVLNDQSVCKNSPAVGRKRCEEHKGMRVNKALSKSTTEGNFGVCGVALGDGDFCMRVPVYGRKRCGIHKGRRA</sequence>
<dbReference type="STRING" id="218851.A0A2G5E6E8"/>
<gene>
    <name evidence="1" type="ORF">AQUCO_01100262v1</name>
</gene>
<dbReference type="InParanoid" id="A0A2G5E6E8"/>
<dbReference type="FunCoup" id="A0A2G5E6E8">
    <property type="interactions" value="437"/>
</dbReference>
<reference evidence="1 2" key="1">
    <citation type="submission" date="2017-09" db="EMBL/GenBank/DDBJ databases">
        <title>WGS assembly of Aquilegia coerulea Goldsmith.</title>
        <authorList>
            <person name="Hodges S."/>
            <person name="Kramer E."/>
            <person name="Nordborg M."/>
            <person name="Tomkins J."/>
            <person name="Borevitz J."/>
            <person name="Derieg N."/>
            <person name="Yan J."/>
            <person name="Mihaltcheva S."/>
            <person name="Hayes R.D."/>
            <person name="Rokhsar D."/>
        </authorList>
    </citation>
    <scope>NUCLEOTIDE SEQUENCE [LARGE SCALE GENOMIC DNA]</scope>
    <source>
        <strain evidence="2">cv. Goldsmith</strain>
    </source>
</reference>
<evidence type="ECO:0000313" key="1">
    <source>
        <dbReference type="EMBL" id="PIA51296.1"/>
    </source>
</evidence>
<evidence type="ECO:0000313" key="2">
    <source>
        <dbReference type="Proteomes" id="UP000230069"/>
    </source>
</evidence>
<dbReference type="GO" id="GO:0006355">
    <property type="term" value="P:regulation of DNA-templated transcription"/>
    <property type="evidence" value="ECO:0007669"/>
    <property type="project" value="InterPro"/>
</dbReference>
<proteinExistence type="predicted"/>
<feature type="non-terminal residue" evidence="1">
    <location>
        <position position="401"/>
    </location>
</feature>
<dbReference type="PANTHER" id="PTHR35133:SF1">
    <property type="entry name" value="PROTEIN EFFECTOR OF TRANSCRIPTION 2-RELATED"/>
    <property type="match status" value="1"/>
</dbReference>
<dbReference type="Pfam" id="PF19239">
    <property type="entry name" value="GIY_YIG_domain"/>
    <property type="match status" value="1"/>
</dbReference>
<organism evidence="1 2">
    <name type="scientific">Aquilegia coerulea</name>
    <name type="common">Rocky mountain columbine</name>
    <dbReference type="NCBI Taxonomy" id="218851"/>
    <lineage>
        <taxon>Eukaryota</taxon>
        <taxon>Viridiplantae</taxon>
        <taxon>Streptophyta</taxon>
        <taxon>Embryophyta</taxon>
        <taxon>Tracheophyta</taxon>
        <taxon>Spermatophyta</taxon>
        <taxon>Magnoliopsida</taxon>
        <taxon>Ranunculales</taxon>
        <taxon>Ranunculaceae</taxon>
        <taxon>Thalictroideae</taxon>
        <taxon>Aquilegia</taxon>
    </lineage>
</organism>
<evidence type="ECO:0008006" key="3">
    <source>
        <dbReference type="Google" id="ProtNLM"/>
    </source>
</evidence>
<dbReference type="PANTHER" id="PTHR35133">
    <property type="entry name" value="PROTEIN EFFECTOR OF TRANSCRIPTION 2-RELATED"/>
    <property type="match status" value="1"/>
</dbReference>
<accession>A0A2G5E6E8</accession>
<protein>
    <recommendedName>
        <fullName evidence="3">GIY-YIG domain-containing protein</fullName>
    </recommendedName>
</protein>
<dbReference type="EMBL" id="KZ305028">
    <property type="protein sequence ID" value="PIA51296.1"/>
    <property type="molecule type" value="Genomic_DNA"/>
</dbReference>
<dbReference type="Proteomes" id="UP000230069">
    <property type="component" value="Unassembled WGS sequence"/>
</dbReference>
<dbReference type="OrthoDB" id="1922121at2759"/>
<keyword evidence="2" id="KW-1185">Reference proteome</keyword>
<dbReference type="GO" id="GO:0003677">
    <property type="term" value="F:DNA binding"/>
    <property type="evidence" value="ECO:0007669"/>
    <property type="project" value="InterPro"/>
</dbReference>
<name>A0A2G5E6E8_AQUCA</name>
<dbReference type="InterPro" id="IPR038909">
    <property type="entry name" value="Effector_transcript"/>
</dbReference>
<dbReference type="AlphaFoldDB" id="A0A2G5E6E8"/>